<feature type="region of interest" description="Disordered" evidence="1">
    <location>
        <begin position="28"/>
        <end position="50"/>
    </location>
</feature>
<feature type="compositionally biased region" description="Basic and acidic residues" evidence="1">
    <location>
        <begin position="40"/>
        <end position="49"/>
    </location>
</feature>
<protein>
    <submittedName>
        <fullName evidence="2">Uncharacterized protein</fullName>
    </submittedName>
</protein>
<evidence type="ECO:0000313" key="2">
    <source>
        <dbReference type="EMBL" id="KAG9453231.1"/>
    </source>
</evidence>
<feature type="region of interest" description="Disordered" evidence="1">
    <location>
        <begin position="80"/>
        <end position="100"/>
    </location>
</feature>
<keyword evidence="3" id="KW-1185">Reference proteome</keyword>
<reference evidence="2 3" key="1">
    <citation type="submission" date="2021-07" db="EMBL/GenBank/DDBJ databases">
        <title>The Aristolochia fimbriata genome: insights into angiosperm evolution, floral development and chemical biosynthesis.</title>
        <authorList>
            <person name="Jiao Y."/>
        </authorList>
    </citation>
    <scope>NUCLEOTIDE SEQUENCE [LARGE SCALE GENOMIC DNA]</scope>
    <source>
        <strain evidence="2">IBCAS-2021</strain>
        <tissue evidence="2">Leaf</tissue>
    </source>
</reference>
<dbReference type="AlphaFoldDB" id="A0AAV7EXN0"/>
<organism evidence="2 3">
    <name type="scientific">Aristolochia fimbriata</name>
    <name type="common">White veined hardy Dutchman's pipe vine</name>
    <dbReference type="NCBI Taxonomy" id="158543"/>
    <lineage>
        <taxon>Eukaryota</taxon>
        <taxon>Viridiplantae</taxon>
        <taxon>Streptophyta</taxon>
        <taxon>Embryophyta</taxon>
        <taxon>Tracheophyta</taxon>
        <taxon>Spermatophyta</taxon>
        <taxon>Magnoliopsida</taxon>
        <taxon>Magnoliidae</taxon>
        <taxon>Piperales</taxon>
        <taxon>Aristolochiaceae</taxon>
        <taxon>Aristolochia</taxon>
    </lineage>
</organism>
<dbReference type="Proteomes" id="UP000825729">
    <property type="component" value="Unassembled WGS sequence"/>
</dbReference>
<name>A0AAV7EXN0_ARIFI</name>
<dbReference type="EMBL" id="JAINDJ010000003">
    <property type="protein sequence ID" value="KAG9453231.1"/>
    <property type="molecule type" value="Genomic_DNA"/>
</dbReference>
<gene>
    <name evidence="2" type="ORF">H6P81_006135</name>
</gene>
<evidence type="ECO:0000256" key="1">
    <source>
        <dbReference type="SAM" id="MobiDB-lite"/>
    </source>
</evidence>
<sequence>MGDPGERESLRLLLPTLDFVLMGGPSELRRESTSGSCGESARRSYGESHGKRRLFQKSIRRNFSCLTMLEDGTSMYLLDRGVRSGTDSPRNSRRGEDNRRQLAIVLPSQIGEGAEAELTVSPNQEVPINEDGKRRVSERGDVTIPDCFIGMQEKEEMARNGSGPKTVGPDERHEIEHVKANGDKEVESQGPDLKHGSRACHRRGSAWANNYLDHGCGPKSG</sequence>
<comment type="caution">
    <text evidence="2">The sequence shown here is derived from an EMBL/GenBank/DDBJ whole genome shotgun (WGS) entry which is preliminary data.</text>
</comment>
<feature type="region of interest" description="Disordered" evidence="1">
    <location>
        <begin position="155"/>
        <end position="199"/>
    </location>
</feature>
<feature type="compositionally biased region" description="Basic and acidic residues" evidence="1">
    <location>
        <begin position="168"/>
        <end position="195"/>
    </location>
</feature>
<proteinExistence type="predicted"/>
<accession>A0AAV7EXN0</accession>
<evidence type="ECO:0000313" key="3">
    <source>
        <dbReference type="Proteomes" id="UP000825729"/>
    </source>
</evidence>